<evidence type="ECO:0000259" key="1">
    <source>
        <dbReference type="PROSITE" id="PS50883"/>
    </source>
</evidence>
<organism evidence="2 3">
    <name type="scientific">Caldichromatium japonicum</name>
    <dbReference type="NCBI Taxonomy" id="2699430"/>
    <lineage>
        <taxon>Bacteria</taxon>
        <taxon>Pseudomonadati</taxon>
        <taxon>Pseudomonadota</taxon>
        <taxon>Gammaproteobacteria</taxon>
        <taxon>Chromatiales</taxon>
        <taxon>Chromatiaceae</taxon>
        <taxon>Caldichromatium</taxon>
    </lineage>
</organism>
<dbReference type="EMBL" id="CP048029">
    <property type="protein sequence ID" value="QIK37971.1"/>
    <property type="molecule type" value="Genomic_DNA"/>
</dbReference>
<reference evidence="3" key="1">
    <citation type="submission" date="2020-01" db="EMBL/GenBank/DDBJ databases">
        <title>Caldichromatium gen. nov., sp. nov., a thermophilic purple sulfur bacterium member of the family Chromatiaceae isolated from Nakabusa hot spring, Japan.</title>
        <authorList>
            <person name="Saini M.K."/>
            <person name="Hanada S."/>
            <person name="Tank M."/>
        </authorList>
    </citation>
    <scope>NUCLEOTIDE SEQUENCE [LARGE SCALE GENOMIC DNA]</scope>
    <source>
        <strain evidence="3">No.7</strain>
    </source>
</reference>
<evidence type="ECO:0000313" key="2">
    <source>
        <dbReference type="EMBL" id="QIK37971.1"/>
    </source>
</evidence>
<feature type="domain" description="EAL" evidence="1">
    <location>
        <begin position="1"/>
        <end position="246"/>
    </location>
</feature>
<protein>
    <submittedName>
        <fullName evidence="2">EAL domain-containing protein</fullName>
    </submittedName>
</protein>
<dbReference type="InterPro" id="IPR001633">
    <property type="entry name" value="EAL_dom"/>
</dbReference>
<dbReference type="Proteomes" id="UP000502699">
    <property type="component" value="Chromosome"/>
</dbReference>
<dbReference type="SUPFAM" id="SSF141868">
    <property type="entry name" value="EAL domain-like"/>
    <property type="match status" value="1"/>
</dbReference>
<dbReference type="RefSeq" id="WP_166270734.1">
    <property type="nucleotide sequence ID" value="NZ_CP048029.1"/>
</dbReference>
<dbReference type="KEGG" id="cjap:GWK36_08210"/>
<gene>
    <name evidence="2" type="ORF">GWK36_08210</name>
</gene>
<dbReference type="CDD" id="cd01948">
    <property type="entry name" value="EAL"/>
    <property type="match status" value="1"/>
</dbReference>
<dbReference type="PANTHER" id="PTHR44757:SF2">
    <property type="entry name" value="BIOFILM ARCHITECTURE MAINTENANCE PROTEIN MBAA"/>
    <property type="match status" value="1"/>
</dbReference>
<keyword evidence="3" id="KW-1185">Reference proteome</keyword>
<name>A0A6G7VD77_9GAMM</name>
<dbReference type="InterPro" id="IPR035919">
    <property type="entry name" value="EAL_sf"/>
</dbReference>
<dbReference type="Pfam" id="PF00563">
    <property type="entry name" value="EAL"/>
    <property type="match status" value="1"/>
</dbReference>
<dbReference type="PANTHER" id="PTHR44757">
    <property type="entry name" value="DIGUANYLATE CYCLASE DGCP"/>
    <property type="match status" value="1"/>
</dbReference>
<dbReference type="InterPro" id="IPR052155">
    <property type="entry name" value="Biofilm_reg_signaling"/>
</dbReference>
<dbReference type="SMART" id="SM00052">
    <property type="entry name" value="EAL"/>
    <property type="match status" value="1"/>
</dbReference>
<dbReference type="PROSITE" id="PS50883">
    <property type="entry name" value="EAL"/>
    <property type="match status" value="1"/>
</dbReference>
<dbReference type="Gene3D" id="3.20.20.450">
    <property type="entry name" value="EAL domain"/>
    <property type="match status" value="1"/>
</dbReference>
<accession>A0A6G7VD77</accession>
<sequence>MALERSEIQVRYSPGCDISIGRADVIEAGLYWAPVDLGLVSAERLWSLAEEGGLILEVGELLLAESCRQYARWIDQGLAPERLVIAVSGAQCLFGDLLRSVERRLAAYPTLNKRLDLAFSERLLVRHRETLAALFQGLNALAVGVWITDAGLGWTSPSLLQHLPIRALRIHASFIEGLSYAAHEMAVVEALIVMAQALEIEIRADGVRTLEQRYKLLELGCLKAQGELFGEAMPAADFEVWLNQRVNP</sequence>
<evidence type="ECO:0000313" key="3">
    <source>
        <dbReference type="Proteomes" id="UP000502699"/>
    </source>
</evidence>
<proteinExistence type="predicted"/>
<dbReference type="AlphaFoldDB" id="A0A6G7VD77"/>